<comment type="caution">
    <text evidence="2">The sequence shown here is derived from an EMBL/GenBank/DDBJ whole genome shotgun (WGS) entry which is preliminary data.</text>
</comment>
<sequence>MVIFKGKRVRHEWLYGSPDNILVKVSDNGWINTELLIEWGKTFVSELPKDENMPHLLLLDGHSSHVYNMEFLTYMKKNYVHVMSYPPHTTHALQPADRALFKSLKHNWSEAGRRWNRQSCGMKLPKLQFFSVFTEAWKKTATVENAQSGFKATGMFPVNINAISADFFIPSTTMERALQPLAPVNTEKGENSSMQVHDDLCSTDSMKQALSRLSPRKVCGPDGITAWLLKEHAEDLAPVLNHIVNTSYWHGTVSAAWKSANVCPIPKVSNPSTPSDWRPISLTFYERTHANSPR</sequence>
<dbReference type="InterPro" id="IPR004875">
    <property type="entry name" value="DDE_SF_endonuclease_dom"/>
</dbReference>
<evidence type="ECO:0000313" key="3">
    <source>
        <dbReference type="Proteomes" id="UP001221898"/>
    </source>
</evidence>
<accession>A0AAD7RB66</accession>
<organism evidence="2 3">
    <name type="scientific">Aldrovandia affinis</name>
    <dbReference type="NCBI Taxonomy" id="143900"/>
    <lineage>
        <taxon>Eukaryota</taxon>
        <taxon>Metazoa</taxon>
        <taxon>Chordata</taxon>
        <taxon>Craniata</taxon>
        <taxon>Vertebrata</taxon>
        <taxon>Euteleostomi</taxon>
        <taxon>Actinopterygii</taxon>
        <taxon>Neopterygii</taxon>
        <taxon>Teleostei</taxon>
        <taxon>Notacanthiformes</taxon>
        <taxon>Halosauridae</taxon>
        <taxon>Aldrovandia</taxon>
    </lineage>
</organism>
<keyword evidence="3" id="KW-1185">Reference proteome</keyword>
<feature type="domain" description="DDE-1" evidence="1">
    <location>
        <begin position="1"/>
        <end position="150"/>
    </location>
</feature>
<dbReference type="AlphaFoldDB" id="A0AAD7RB66"/>
<dbReference type="EMBL" id="JAINUG010000381">
    <property type="protein sequence ID" value="KAJ8372885.1"/>
    <property type="molecule type" value="Genomic_DNA"/>
</dbReference>
<gene>
    <name evidence="2" type="ORF">AAFF_G00275890</name>
</gene>
<dbReference type="Proteomes" id="UP001221898">
    <property type="component" value="Unassembled WGS sequence"/>
</dbReference>
<dbReference type="Pfam" id="PF03184">
    <property type="entry name" value="DDE_1"/>
    <property type="match status" value="1"/>
</dbReference>
<reference evidence="2" key="1">
    <citation type="journal article" date="2023" name="Science">
        <title>Genome structures resolve the early diversification of teleost fishes.</title>
        <authorList>
            <person name="Parey E."/>
            <person name="Louis A."/>
            <person name="Montfort J."/>
            <person name="Bouchez O."/>
            <person name="Roques C."/>
            <person name="Iampietro C."/>
            <person name="Lluch J."/>
            <person name="Castinel A."/>
            <person name="Donnadieu C."/>
            <person name="Desvignes T."/>
            <person name="Floi Bucao C."/>
            <person name="Jouanno E."/>
            <person name="Wen M."/>
            <person name="Mejri S."/>
            <person name="Dirks R."/>
            <person name="Jansen H."/>
            <person name="Henkel C."/>
            <person name="Chen W.J."/>
            <person name="Zahm M."/>
            <person name="Cabau C."/>
            <person name="Klopp C."/>
            <person name="Thompson A.W."/>
            <person name="Robinson-Rechavi M."/>
            <person name="Braasch I."/>
            <person name="Lecointre G."/>
            <person name="Bobe J."/>
            <person name="Postlethwait J.H."/>
            <person name="Berthelot C."/>
            <person name="Roest Crollius H."/>
            <person name="Guiguen Y."/>
        </authorList>
    </citation>
    <scope>NUCLEOTIDE SEQUENCE</scope>
    <source>
        <strain evidence="2">NC1722</strain>
    </source>
</reference>
<protein>
    <recommendedName>
        <fullName evidence="1">DDE-1 domain-containing protein</fullName>
    </recommendedName>
</protein>
<proteinExistence type="predicted"/>
<evidence type="ECO:0000259" key="1">
    <source>
        <dbReference type="Pfam" id="PF03184"/>
    </source>
</evidence>
<evidence type="ECO:0000313" key="2">
    <source>
        <dbReference type="EMBL" id="KAJ8372885.1"/>
    </source>
</evidence>
<name>A0AAD7RB66_9TELE</name>
<dbReference type="GO" id="GO:0003676">
    <property type="term" value="F:nucleic acid binding"/>
    <property type="evidence" value="ECO:0007669"/>
    <property type="project" value="InterPro"/>
</dbReference>
<dbReference type="PANTHER" id="PTHR47510:SF3">
    <property type="entry name" value="ENDO_EXONUCLEASE_PHOSPHATASE DOMAIN-CONTAINING PROTEIN"/>
    <property type="match status" value="1"/>
</dbReference>
<dbReference type="PANTHER" id="PTHR47510">
    <property type="entry name" value="REVERSE TRANSCRIPTASE DOMAIN-CONTAINING PROTEIN"/>
    <property type="match status" value="1"/>
</dbReference>